<comment type="caution">
    <text evidence="2">The sequence shown here is derived from an EMBL/GenBank/DDBJ whole genome shotgun (WGS) entry which is preliminary data.</text>
</comment>
<sequence length="274" mass="28834">MRATARCADGLMVHPPSFIQAAPAGGTGGTCQIVVKVDSSRRRIRGPREAGQKTRQNQRGSGWKRDCTESVSHGAGDRVRHSPSPGPATTCRIKTALKVACCHIVEDASLNRTFTLRTASALSLAARAVAIAPPTRNSPCLLLLSHPHLPSPSSSARCPPGSRLLRRTLHPSTRALSLPIGAVPPPPPPVAVAAAATTRAGDSPPQVTYSSYSSYSYFQEASGAAFGRERSVSTVNTYRLPLHVGSNYCCTLPYLASIYQAAAAAAASAFRTNH</sequence>
<organism evidence="2 3">
    <name type="scientific">Lojkania enalia</name>
    <dbReference type="NCBI Taxonomy" id="147567"/>
    <lineage>
        <taxon>Eukaryota</taxon>
        <taxon>Fungi</taxon>
        <taxon>Dikarya</taxon>
        <taxon>Ascomycota</taxon>
        <taxon>Pezizomycotina</taxon>
        <taxon>Dothideomycetes</taxon>
        <taxon>Pleosporomycetidae</taxon>
        <taxon>Pleosporales</taxon>
        <taxon>Pleosporales incertae sedis</taxon>
        <taxon>Lojkania</taxon>
    </lineage>
</organism>
<name>A0A9P4N346_9PLEO</name>
<keyword evidence="3" id="KW-1185">Reference proteome</keyword>
<dbReference type="AlphaFoldDB" id="A0A9P4N346"/>
<proteinExistence type="predicted"/>
<accession>A0A9P4N346</accession>
<dbReference type="Proteomes" id="UP000800093">
    <property type="component" value="Unassembled WGS sequence"/>
</dbReference>
<protein>
    <submittedName>
        <fullName evidence="2">Uncharacterized protein</fullName>
    </submittedName>
</protein>
<gene>
    <name evidence="2" type="ORF">CC78DRAFT_576532</name>
</gene>
<reference evidence="3" key="1">
    <citation type="journal article" date="2020" name="Stud. Mycol.">
        <title>101 Dothideomycetes genomes: A test case for predicting lifestyles and emergence of pathogens.</title>
        <authorList>
            <person name="Haridas S."/>
            <person name="Albert R."/>
            <person name="Binder M."/>
            <person name="Bloem J."/>
            <person name="LaButti K."/>
            <person name="Salamov A."/>
            <person name="Andreopoulos B."/>
            <person name="Baker S."/>
            <person name="Barry K."/>
            <person name="Bills G."/>
            <person name="Bluhm B."/>
            <person name="Cannon C."/>
            <person name="Castanera R."/>
            <person name="Culley D."/>
            <person name="Daum C."/>
            <person name="Ezra D."/>
            <person name="Gonzalez J."/>
            <person name="Henrissat B."/>
            <person name="Kuo A."/>
            <person name="Liang C."/>
            <person name="Lipzen A."/>
            <person name="Lutzoni F."/>
            <person name="Magnuson J."/>
            <person name="Mondo S."/>
            <person name="Nolan M."/>
            <person name="Ohm R."/>
            <person name="Pangilinan J."/>
            <person name="Park H.-J."/>
            <person name="Ramirez L."/>
            <person name="Alfaro M."/>
            <person name="Sun H."/>
            <person name="Tritt A."/>
            <person name="Yoshinaga Y."/>
            <person name="Zwiers L.-H."/>
            <person name="Turgeon B."/>
            <person name="Goodwin S."/>
            <person name="Spatafora J."/>
            <person name="Crous P."/>
            <person name="Grigoriev I."/>
        </authorList>
    </citation>
    <scope>NUCLEOTIDE SEQUENCE [LARGE SCALE GENOMIC DNA]</scope>
    <source>
        <strain evidence="3">CBS 304.66</strain>
    </source>
</reference>
<feature type="region of interest" description="Disordered" evidence="1">
    <location>
        <begin position="42"/>
        <end position="87"/>
    </location>
</feature>
<dbReference type="EMBL" id="ML986588">
    <property type="protein sequence ID" value="KAF2267990.1"/>
    <property type="molecule type" value="Genomic_DNA"/>
</dbReference>
<feature type="compositionally biased region" description="Basic and acidic residues" evidence="1">
    <location>
        <begin position="42"/>
        <end position="52"/>
    </location>
</feature>
<evidence type="ECO:0000313" key="2">
    <source>
        <dbReference type="EMBL" id="KAF2267990.1"/>
    </source>
</evidence>
<evidence type="ECO:0000313" key="3">
    <source>
        <dbReference type="Proteomes" id="UP000800093"/>
    </source>
</evidence>
<evidence type="ECO:0000256" key="1">
    <source>
        <dbReference type="SAM" id="MobiDB-lite"/>
    </source>
</evidence>